<feature type="signal peptide" evidence="1">
    <location>
        <begin position="1"/>
        <end position="20"/>
    </location>
</feature>
<accession>A0A1F7FD73</accession>
<evidence type="ECO:0008006" key="4">
    <source>
        <dbReference type="Google" id="ProtNLM"/>
    </source>
</evidence>
<reference evidence="2 3" key="1">
    <citation type="journal article" date="2016" name="Nat. Commun.">
        <title>Thousands of microbial genomes shed light on interconnected biogeochemical processes in an aquifer system.</title>
        <authorList>
            <person name="Anantharaman K."/>
            <person name="Brown C.T."/>
            <person name="Hug L.A."/>
            <person name="Sharon I."/>
            <person name="Castelle C.J."/>
            <person name="Probst A.J."/>
            <person name="Thomas B.C."/>
            <person name="Singh A."/>
            <person name="Wilkins M.J."/>
            <person name="Karaoz U."/>
            <person name="Brodie E.L."/>
            <person name="Williams K.H."/>
            <person name="Hubbard S.S."/>
            <person name="Banfield J.F."/>
        </authorList>
    </citation>
    <scope>NUCLEOTIDE SEQUENCE [LARGE SCALE GENOMIC DNA]</scope>
</reference>
<dbReference type="NCBIfam" id="NF033709">
    <property type="entry name" value="PorV_fam"/>
    <property type="match status" value="1"/>
</dbReference>
<proteinExistence type="predicted"/>
<sequence length="333" mass="36194">MVLRIKRLAGAVLLATCALAFSEPHENAGAASFDMLLIGAGARPLAMGGAYTAVPGDIYSLYWNPAGIASIKKTTFMADYMRYALDMEKGMPAFVIDGSKLGNAGTAGGYVNYFNAGSFEAVDENGNRLEDEDFTAAYIEGGVSFARQLPQMQGWDIAAGATFKGIAEYIADYRTTGLGFDFGVLCSPPVSALKLGATVKNLGTVFSSDTGSRMPMVFSAGLYFASKEWRNARFALDINKPLTSYYTIRLGGEYSLSRNFSVRAGRRFLENEVRHWIASLQGEEAGYVRENFNTWSFGVGIKPSARMLFDAAVLGNTFQSLPFFQFSVIFIAR</sequence>
<comment type="caution">
    <text evidence="2">The sequence shown here is derived from an EMBL/GenBank/DDBJ whole genome shotgun (WGS) entry which is preliminary data.</text>
</comment>
<keyword evidence="1" id="KW-0732">Signal</keyword>
<organism evidence="2 3">
    <name type="scientific">Candidatus Raymondbacteria bacterium RIFOXYD12_FULL_49_13</name>
    <dbReference type="NCBI Taxonomy" id="1817890"/>
    <lineage>
        <taxon>Bacteria</taxon>
        <taxon>Raymondiibacteriota</taxon>
    </lineage>
</organism>
<feature type="chain" id="PRO_5009528607" description="PorV/PorQ family protein" evidence="1">
    <location>
        <begin position="21"/>
        <end position="333"/>
    </location>
</feature>
<dbReference type="EMBL" id="MFYX01000073">
    <property type="protein sequence ID" value="OGK04396.1"/>
    <property type="molecule type" value="Genomic_DNA"/>
</dbReference>
<evidence type="ECO:0000256" key="1">
    <source>
        <dbReference type="SAM" id="SignalP"/>
    </source>
</evidence>
<gene>
    <name evidence="2" type="ORF">A2519_18480</name>
</gene>
<dbReference type="AlphaFoldDB" id="A0A1F7FD73"/>
<evidence type="ECO:0000313" key="3">
    <source>
        <dbReference type="Proteomes" id="UP000179243"/>
    </source>
</evidence>
<dbReference type="Proteomes" id="UP000179243">
    <property type="component" value="Unassembled WGS sequence"/>
</dbReference>
<dbReference type="Gene3D" id="2.40.160.60">
    <property type="entry name" value="Outer membrane protein transport protein (OMPP1/FadL/TodX)"/>
    <property type="match status" value="1"/>
</dbReference>
<dbReference type="SUPFAM" id="SSF56935">
    <property type="entry name" value="Porins"/>
    <property type="match status" value="1"/>
</dbReference>
<evidence type="ECO:0000313" key="2">
    <source>
        <dbReference type="EMBL" id="OGK04396.1"/>
    </source>
</evidence>
<protein>
    <recommendedName>
        <fullName evidence="4">PorV/PorQ family protein</fullName>
    </recommendedName>
</protein>
<name>A0A1F7FD73_UNCRA</name>